<dbReference type="InterPro" id="IPR013767">
    <property type="entry name" value="PAS_fold"/>
</dbReference>
<dbReference type="InterPro" id="IPR029787">
    <property type="entry name" value="Nucleotide_cyclase"/>
</dbReference>
<evidence type="ECO:0000313" key="6">
    <source>
        <dbReference type="Proteomes" id="UP000184386"/>
    </source>
</evidence>
<dbReference type="GO" id="GO:0052621">
    <property type="term" value="F:diguanylate cyclase activity"/>
    <property type="evidence" value="ECO:0007669"/>
    <property type="project" value="TreeGrafter"/>
</dbReference>
<dbReference type="GO" id="GO:0006355">
    <property type="term" value="P:regulation of DNA-templated transcription"/>
    <property type="evidence" value="ECO:0007669"/>
    <property type="project" value="InterPro"/>
</dbReference>
<evidence type="ECO:0000259" key="2">
    <source>
        <dbReference type="PROSITE" id="PS50112"/>
    </source>
</evidence>
<dbReference type="InterPro" id="IPR000700">
    <property type="entry name" value="PAS-assoc_C"/>
</dbReference>
<dbReference type="PROSITE" id="PS50887">
    <property type="entry name" value="GGDEF"/>
    <property type="match status" value="1"/>
</dbReference>
<dbReference type="InterPro" id="IPR000160">
    <property type="entry name" value="GGDEF_dom"/>
</dbReference>
<name>A0A1M6SQ48_9FIRM</name>
<dbReference type="RefSeq" id="WP_073276457.1">
    <property type="nucleotide sequence ID" value="NZ_FRAC01000012.1"/>
</dbReference>
<dbReference type="Gene3D" id="3.30.70.270">
    <property type="match status" value="1"/>
</dbReference>
<proteinExistence type="predicted"/>
<dbReference type="AlphaFoldDB" id="A0A1M6SQ48"/>
<dbReference type="PANTHER" id="PTHR45138">
    <property type="entry name" value="REGULATORY COMPONENTS OF SENSORY TRANSDUCTION SYSTEM"/>
    <property type="match status" value="1"/>
</dbReference>
<dbReference type="CDD" id="cd01949">
    <property type="entry name" value="GGDEF"/>
    <property type="match status" value="1"/>
</dbReference>
<feature type="domain" description="PAC" evidence="3">
    <location>
        <begin position="216"/>
        <end position="273"/>
    </location>
</feature>
<evidence type="ECO:0000313" key="5">
    <source>
        <dbReference type="EMBL" id="SHK46760.1"/>
    </source>
</evidence>
<dbReference type="FunFam" id="3.30.70.270:FF:000001">
    <property type="entry name" value="Diguanylate cyclase domain protein"/>
    <property type="match status" value="1"/>
</dbReference>
<dbReference type="PANTHER" id="PTHR45138:SF9">
    <property type="entry name" value="DIGUANYLATE CYCLASE DGCM-RELATED"/>
    <property type="match status" value="1"/>
</dbReference>
<evidence type="ECO:0000259" key="3">
    <source>
        <dbReference type="PROSITE" id="PS50113"/>
    </source>
</evidence>
<dbReference type="PROSITE" id="PS50113">
    <property type="entry name" value="PAC"/>
    <property type="match status" value="1"/>
</dbReference>
<dbReference type="NCBIfam" id="TIGR00229">
    <property type="entry name" value="sensory_box"/>
    <property type="match status" value="3"/>
</dbReference>
<dbReference type="SUPFAM" id="SSF55073">
    <property type="entry name" value="Nucleotide cyclase"/>
    <property type="match status" value="1"/>
</dbReference>
<dbReference type="InterPro" id="IPR043128">
    <property type="entry name" value="Rev_trsase/Diguanyl_cyclase"/>
</dbReference>
<evidence type="ECO:0000256" key="1">
    <source>
        <dbReference type="SAM" id="Coils"/>
    </source>
</evidence>
<feature type="domain" description="PAS" evidence="2">
    <location>
        <begin position="267"/>
        <end position="337"/>
    </location>
</feature>
<organism evidence="5 6">
    <name type="scientific">Anaerocolumna jejuensis DSM 15929</name>
    <dbReference type="NCBI Taxonomy" id="1121322"/>
    <lineage>
        <taxon>Bacteria</taxon>
        <taxon>Bacillati</taxon>
        <taxon>Bacillota</taxon>
        <taxon>Clostridia</taxon>
        <taxon>Lachnospirales</taxon>
        <taxon>Lachnospiraceae</taxon>
        <taxon>Anaerocolumna</taxon>
    </lineage>
</organism>
<dbReference type="NCBIfam" id="TIGR00254">
    <property type="entry name" value="GGDEF"/>
    <property type="match status" value="1"/>
</dbReference>
<dbReference type="SMART" id="SM00267">
    <property type="entry name" value="GGDEF"/>
    <property type="match status" value="1"/>
</dbReference>
<dbReference type="InterPro" id="IPR050469">
    <property type="entry name" value="Diguanylate_Cyclase"/>
</dbReference>
<keyword evidence="6" id="KW-1185">Reference proteome</keyword>
<dbReference type="CDD" id="cd00130">
    <property type="entry name" value="PAS"/>
    <property type="match status" value="3"/>
</dbReference>
<dbReference type="EMBL" id="FRAC01000012">
    <property type="protein sequence ID" value="SHK46760.1"/>
    <property type="molecule type" value="Genomic_DNA"/>
</dbReference>
<dbReference type="GO" id="GO:1902201">
    <property type="term" value="P:negative regulation of bacterial-type flagellum-dependent cell motility"/>
    <property type="evidence" value="ECO:0007669"/>
    <property type="project" value="TreeGrafter"/>
</dbReference>
<dbReference type="Proteomes" id="UP000184386">
    <property type="component" value="Unassembled WGS sequence"/>
</dbReference>
<protein>
    <submittedName>
        <fullName evidence="5">PAS domain S-box-containing protein/diguanylate cyclase (GGDEF) domain-containing protein</fullName>
    </submittedName>
</protein>
<evidence type="ECO:0000259" key="4">
    <source>
        <dbReference type="PROSITE" id="PS50887"/>
    </source>
</evidence>
<dbReference type="Pfam" id="PF00989">
    <property type="entry name" value="PAS"/>
    <property type="match status" value="1"/>
</dbReference>
<dbReference type="GO" id="GO:0043709">
    <property type="term" value="P:cell adhesion involved in single-species biofilm formation"/>
    <property type="evidence" value="ECO:0007669"/>
    <property type="project" value="TreeGrafter"/>
</dbReference>
<dbReference type="Gene3D" id="3.30.450.20">
    <property type="entry name" value="PAS domain"/>
    <property type="match status" value="3"/>
</dbReference>
<dbReference type="Pfam" id="PF13426">
    <property type="entry name" value="PAS_9"/>
    <property type="match status" value="1"/>
</dbReference>
<sequence>MNNGIKDVPCGYLLLTHQGIIEDINQNLLNLLEYEACEVIGKHIETFLSAASKVIFHSLFYMQLASQGNAEEIYLTFRTENGDDIPVLLNGCFAAVNEGEFVECIVVKITKRDNYEHELQKVKEKLEEAYKLKEEALNTENKLRNLFETILFSIHEGIIVANNQGDIVLMNKLAEKYTGWGVEEALGLGVNSIFCCTDIQTKEKKTYSREEILKSRDSYVRLENLVLTSKDGKERFIMGTTAAILGKDGLPSGTVTSFRDITKEYLQEKEIDSFLNVNMEMLCVYDTEGSFYKTNVKFDEVLGYGKKELAGKSFLSFVHEEDKEKTTQILRDITDKSKVYDLINRFRCKDNSYKYLEWRIQLGTGKYAYASARDITAKMLETEKLKTIAIKDQLTNLYNRHYLEMILENEMQRADTYKEPLTLAILDLDHFKLVNDTWGHPIGDEQLKLTAEIAGKSLRASDFLIRFGGEEFVVMMPNTDIKEAVISLNRVRQAIEDNRHPITGRQTVSIGAAGRHENESFEEWYKRADEALYRAKDQGRNRVVTASI</sequence>
<keyword evidence="1" id="KW-0175">Coiled coil</keyword>
<dbReference type="InterPro" id="IPR035965">
    <property type="entry name" value="PAS-like_dom_sf"/>
</dbReference>
<accession>A0A1M6SQ48</accession>
<dbReference type="InterPro" id="IPR013655">
    <property type="entry name" value="PAS_fold_3"/>
</dbReference>
<gene>
    <name evidence="5" type="ORF">SAMN02745136_02548</name>
</gene>
<dbReference type="Pfam" id="PF08447">
    <property type="entry name" value="PAS_3"/>
    <property type="match status" value="1"/>
</dbReference>
<feature type="coiled-coil region" evidence="1">
    <location>
        <begin position="112"/>
        <end position="143"/>
    </location>
</feature>
<feature type="domain" description="PAS" evidence="2">
    <location>
        <begin position="139"/>
        <end position="187"/>
    </location>
</feature>
<dbReference type="SMART" id="SM00091">
    <property type="entry name" value="PAS"/>
    <property type="match status" value="3"/>
</dbReference>
<dbReference type="GO" id="GO:0005886">
    <property type="term" value="C:plasma membrane"/>
    <property type="evidence" value="ECO:0007669"/>
    <property type="project" value="TreeGrafter"/>
</dbReference>
<feature type="domain" description="GGDEF" evidence="4">
    <location>
        <begin position="419"/>
        <end position="548"/>
    </location>
</feature>
<dbReference type="SUPFAM" id="SSF55785">
    <property type="entry name" value="PYP-like sensor domain (PAS domain)"/>
    <property type="match status" value="3"/>
</dbReference>
<dbReference type="InterPro" id="IPR000014">
    <property type="entry name" value="PAS"/>
</dbReference>
<dbReference type="PROSITE" id="PS50112">
    <property type="entry name" value="PAS"/>
    <property type="match status" value="2"/>
</dbReference>
<reference evidence="5 6" key="1">
    <citation type="submission" date="2016-11" db="EMBL/GenBank/DDBJ databases">
        <authorList>
            <person name="Jaros S."/>
            <person name="Januszkiewicz K."/>
            <person name="Wedrychowicz H."/>
        </authorList>
    </citation>
    <scope>NUCLEOTIDE SEQUENCE [LARGE SCALE GENOMIC DNA]</scope>
    <source>
        <strain evidence="5 6">DSM 15929</strain>
    </source>
</reference>
<dbReference type="STRING" id="1121322.SAMN02745136_02548"/>
<dbReference type="Pfam" id="PF00990">
    <property type="entry name" value="GGDEF"/>
    <property type="match status" value="1"/>
</dbReference>
<dbReference type="OrthoDB" id="9804955at2"/>